<dbReference type="EMBL" id="JAVRRF010000012">
    <property type="protein sequence ID" value="KAK5059669.1"/>
    <property type="molecule type" value="Genomic_DNA"/>
</dbReference>
<comment type="caution">
    <text evidence="1">The sequence shown here is derived from an EMBL/GenBank/DDBJ whole genome shotgun (WGS) entry which is preliminary data.</text>
</comment>
<name>A0ABR0JAB7_9EURO</name>
<reference evidence="1 2" key="1">
    <citation type="submission" date="2023-08" db="EMBL/GenBank/DDBJ databases">
        <title>Black Yeasts Isolated from many extreme environments.</title>
        <authorList>
            <person name="Coleine C."/>
            <person name="Stajich J.E."/>
            <person name="Selbmann L."/>
        </authorList>
    </citation>
    <scope>NUCLEOTIDE SEQUENCE [LARGE SCALE GENOMIC DNA]</scope>
    <source>
        <strain evidence="1 2">CCFEE 6328</strain>
    </source>
</reference>
<evidence type="ECO:0000313" key="1">
    <source>
        <dbReference type="EMBL" id="KAK5059669.1"/>
    </source>
</evidence>
<evidence type="ECO:0000313" key="2">
    <source>
        <dbReference type="Proteomes" id="UP001345691"/>
    </source>
</evidence>
<accession>A0ABR0JAB7</accession>
<protein>
    <recommendedName>
        <fullName evidence="3">Transcription factor domain-containing protein</fullName>
    </recommendedName>
</protein>
<gene>
    <name evidence="1" type="ORF">LTR69_006258</name>
</gene>
<dbReference type="Proteomes" id="UP001345691">
    <property type="component" value="Unassembled WGS sequence"/>
</dbReference>
<sequence length="299" mass="32703">MVDTVRSIHFRAASTVDPAWSPKLFHGPYDLKALSNSLMLDGASLPPGLSFDDHLLILFDQLSTINTLLCSLGPLTSSASSIRQMAASRTAKVAEVSKPSTSAPSNRDYNNIRNKLVQALCIWEDSFRASGQCNQTGTQTDFHAIFTLLYFAKLLLEAGPGIYIIPSLAGYVSEPLESLPPTVPRPYAPHAIGFRISDKVVQYAVGILESAERRQSLLTTSGGISRSAELAPVWYPIALLYGALAIWSRREYDREGGPHSNILIPADRLLQSFHVALKMVESTWDCAGHMASIIEQLMD</sequence>
<organism evidence="1 2">
    <name type="scientific">Exophiala sideris</name>
    <dbReference type="NCBI Taxonomy" id="1016849"/>
    <lineage>
        <taxon>Eukaryota</taxon>
        <taxon>Fungi</taxon>
        <taxon>Dikarya</taxon>
        <taxon>Ascomycota</taxon>
        <taxon>Pezizomycotina</taxon>
        <taxon>Eurotiomycetes</taxon>
        <taxon>Chaetothyriomycetidae</taxon>
        <taxon>Chaetothyriales</taxon>
        <taxon>Herpotrichiellaceae</taxon>
        <taxon>Exophiala</taxon>
    </lineage>
</organism>
<proteinExistence type="predicted"/>
<evidence type="ECO:0008006" key="3">
    <source>
        <dbReference type="Google" id="ProtNLM"/>
    </source>
</evidence>
<keyword evidence="2" id="KW-1185">Reference proteome</keyword>